<evidence type="ECO:0000256" key="2">
    <source>
        <dbReference type="ARBA" id="ARBA00010254"/>
    </source>
</evidence>
<dbReference type="PRINTS" id="PR00973">
    <property type="entry name" value="RIBOSOMALS17"/>
</dbReference>
<dbReference type="EMBL" id="CAUYUE010000001">
    <property type="protein sequence ID" value="CAK0734058.1"/>
    <property type="molecule type" value="Genomic_DNA"/>
</dbReference>
<name>A0AAV1HQ51_9CHLO</name>
<reference evidence="8 9" key="1">
    <citation type="submission" date="2023-10" db="EMBL/GenBank/DDBJ databases">
        <authorList>
            <person name="Maclean D."/>
            <person name="Macfadyen A."/>
        </authorList>
    </citation>
    <scope>NUCLEOTIDE SEQUENCE [LARGE SCALE GENOMIC DNA]</scope>
</reference>
<keyword evidence="6" id="KW-0687">Ribonucleoprotein</keyword>
<sequence length="81" mass="9271">MAQSLQGKVVSTKATKTVVVAVETFVPHYLYKKRIRKTTRFQAHDEEEKCTVGDYVEIDPSKPISKTKRFTIGEILRKSDL</sequence>
<proteinExistence type="inferred from homology"/>
<dbReference type="Pfam" id="PF00366">
    <property type="entry name" value="Ribosomal_S17"/>
    <property type="match status" value="1"/>
</dbReference>
<dbReference type="NCBIfam" id="TIGR03635">
    <property type="entry name" value="uS17_bact"/>
    <property type="match status" value="1"/>
</dbReference>
<dbReference type="InterPro" id="IPR019984">
    <property type="entry name" value="Ribosomal_uS17_bact/chlr"/>
</dbReference>
<dbReference type="GO" id="GO:1990904">
    <property type="term" value="C:ribonucleoprotein complex"/>
    <property type="evidence" value="ECO:0007669"/>
    <property type="project" value="UniProtKB-KW"/>
</dbReference>
<accession>A0AAV1HQ51</accession>
<gene>
    <name evidence="8" type="ORF">CVIRNUC_000377</name>
</gene>
<evidence type="ECO:0000313" key="9">
    <source>
        <dbReference type="Proteomes" id="UP001314263"/>
    </source>
</evidence>
<comment type="function">
    <text evidence="1">One of the primary rRNA binding proteins, it binds specifically to the 5'-end of 16S ribosomal RNA.</text>
</comment>
<dbReference type="GO" id="GO:0019843">
    <property type="term" value="F:rRNA binding"/>
    <property type="evidence" value="ECO:0007669"/>
    <property type="project" value="UniProtKB-KW"/>
</dbReference>
<dbReference type="Proteomes" id="UP001314263">
    <property type="component" value="Unassembled WGS sequence"/>
</dbReference>
<keyword evidence="5" id="KW-0689">Ribosomal protein</keyword>
<dbReference type="GO" id="GO:0005840">
    <property type="term" value="C:ribosome"/>
    <property type="evidence" value="ECO:0007669"/>
    <property type="project" value="UniProtKB-KW"/>
</dbReference>
<dbReference type="GO" id="GO:0003735">
    <property type="term" value="F:structural constituent of ribosome"/>
    <property type="evidence" value="ECO:0007669"/>
    <property type="project" value="InterPro"/>
</dbReference>
<dbReference type="HAMAP" id="MF_01345_B">
    <property type="entry name" value="Ribosomal_uS17_B"/>
    <property type="match status" value="1"/>
</dbReference>
<evidence type="ECO:0000256" key="6">
    <source>
        <dbReference type="ARBA" id="ARBA00023274"/>
    </source>
</evidence>
<dbReference type="GO" id="GO:0006412">
    <property type="term" value="P:translation"/>
    <property type="evidence" value="ECO:0007669"/>
    <property type="project" value="InterPro"/>
</dbReference>
<dbReference type="SUPFAM" id="SSF50249">
    <property type="entry name" value="Nucleic acid-binding proteins"/>
    <property type="match status" value="1"/>
</dbReference>
<comment type="caution">
    <text evidence="8">The sequence shown here is derived from an EMBL/GenBank/DDBJ whole genome shotgun (WGS) entry which is preliminary data.</text>
</comment>
<keyword evidence="3" id="KW-0699">rRNA-binding</keyword>
<evidence type="ECO:0000256" key="3">
    <source>
        <dbReference type="ARBA" id="ARBA00022730"/>
    </source>
</evidence>
<organism evidence="8 9">
    <name type="scientific">Coccomyxa viridis</name>
    <dbReference type="NCBI Taxonomy" id="1274662"/>
    <lineage>
        <taxon>Eukaryota</taxon>
        <taxon>Viridiplantae</taxon>
        <taxon>Chlorophyta</taxon>
        <taxon>core chlorophytes</taxon>
        <taxon>Trebouxiophyceae</taxon>
        <taxon>Trebouxiophyceae incertae sedis</taxon>
        <taxon>Coccomyxaceae</taxon>
        <taxon>Coccomyxa</taxon>
    </lineage>
</organism>
<evidence type="ECO:0000256" key="5">
    <source>
        <dbReference type="ARBA" id="ARBA00022980"/>
    </source>
</evidence>
<dbReference type="InterPro" id="IPR012340">
    <property type="entry name" value="NA-bd_OB-fold"/>
</dbReference>
<keyword evidence="4" id="KW-0694">RNA-binding</keyword>
<dbReference type="Gene3D" id="2.40.50.140">
    <property type="entry name" value="Nucleic acid-binding proteins"/>
    <property type="match status" value="1"/>
</dbReference>
<dbReference type="CDD" id="cd00364">
    <property type="entry name" value="Ribosomal_uS17"/>
    <property type="match status" value="1"/>
</dbReference>
<dbReference type="AlphaFoldDB" id="A0AAV1HQ51"/>
<dbReference type="GO" id="GO:0005739">
    <property type="term" value="C:mitochondrion"/>
    <property type="evidence" value="ECO:0007669"/>
    <property type="project" value="TreeGrafter"/>
</dbReference>
<dbReference type="InterPro" id="IPR000266">
    <property type="entry name" value="Ribosomal_uS17"/>
</dbReference>
<comment type="similarity">
    <text evidence="2">Belongs to the universal ribosomal protein uS17 family.</text>
</comment>
<dbReference type="PANTHER" id="PTHR10744:SF1">
    <property type="entry name" value="SMALL RIBOSOMAL SUBUNIT PROTEIN US17M"/>
    <property type="match status" value="1"/>
</dbReference>
<evidence type="ECO:0000256" key="4">
    <source>
        <dbReference type="ARBA" id="ARBA00022884"/>
    </source>
</evidence>
<keyword evidence="9" id="KW-1185">Reference proteome</keyword>
<protein>
    <recommendedName>
        <fullName evidence="7">Small ribosomal subunit protein uS17c</fullName>
    </recommendedName>
</protein>
<evidence type="ECO:0000313" key="8">
    <source>
        <dbReference type="EMBL" id="CAK0734058.1"/>
    </source>
</evidence>
<dbReference type="NCBIfam" id="NF004123">
    <property type="entry name" value="PRK05610.1"/>
    <property type="match status" value="1"/>
</dbReference>
<evidence type="ECO:0000256" key="1">
    <source>
        <dbReference type="ARBA" id="ARBA00002932"/>
    </source>
</evidence>
<evidence type="ECO:0000256" key="7">
    <source>
        <dbReference type="ARBA" id="ARBA00035251"/>
    </source>
</evidence>
<dbReference type="PANTHER" id="PTHR10744">
    <property type="entry name" value="40S RIBOSOMAL PROTEIN S11 FAMILY MEMBER"/>
    <property type="match status" value="1"/>
</dbReference>